<comment type="function">
    <text evidence="2">Accessory subunit of the mitochondrial membrane respiratory chain NADH dehydrogenase (Complex I), that is believed not to be involved in catalysis. Complex I functions in the transfer of electrons from NADH to the respiratory chain. The immediate electron acceptor for the enzyme is believed to be ubiquinone.</text>
</comment>
<keyword evidence="2" id="KW-0249">Electron transport</keyword>
<proteinExistence type="inferred from homology"/>
<comment type="similarity">
    <text evidence="1 2">Belongs to the complex I NDUFA12 subunit family.</text>
</comment>
<dbReference type="GeneID" id="113521540"/>
<keyword evidence="2" id="KW-0813">Transport</keyword>
<comment type="subunit">
    <text evidence="2">Complex I is composed of 45 different subunits.</text>
</comment>
<name>A0ABM3MK08_GALME</name>
<keyword evidence="2" id="KW-0679">Respiratory chain</keyword>
<dbReference type="RefSeq" id="XP_052751494.1">
    <property type="nucleotide sequence ID" value="XM_052895534.1"/>
</dbReference>
<organism evidence="3 4">
    <name type="scientific">Galleria mellonella</name>
    <name type="common">Greater wax moth</name>
    <dbReference type="NCBI Taxonomy" id="7137"/>
    <lineage>
        <taxon>Eukaryota</taxon>
        <taxon>Metazoa</taxon>
        <taxon>Ecdysozoa</taxon>
        <taxon>Arthropoda</taxon>
        <taxon>Hexapoda</taxon>
        <taxon>Insecta</taxon>
        <taxon>Pterygota</taxon>
        <taxon>Neoptera</taxon>
        <taxon>Endopterygota</taxon>
        <taxon>Lepidoptera</taxon>
        <taxon>Glossata</taxon>
        <taxon>Ditrysia</taxon>
        <taxon>Pyraloidea</taxon>
        <taxon>Pyralidae</taxon>
        <taxon>Galleriinae</taxon>
        <taxon>Galleria</taxon>
    </lineage>
</organism>
<evidence type="ECO:0000313" key="3">
    <source>
        <dbReference type="Proteomes" id="UP001652740"/>
    </source>
</evidence>
<protein>
    <recommendedName>
        <fullName evidence="2">NADH dehydrogenase [ubiquinone] 1 alpha subcomplex subunit 12</fullName>
    </recommendedName>
</protein>
<keyword evidence="2" id="KW-0472">Membrane</keyword>
<dbReference type="Proteomes" id="UP001652740">
    <property type="component" value="Unplaced"/>
</dbReference>
<dbReference type="Pfam" id="PF05071">
    <property type="entry name" value="NDUFA12"/>
    <property type="match status" value="1"/>
</dbReference>
<keyword evidence="2" id="KW-0999">Mitochondrion inner membrane</keyword>
<accession>A0ABM3MK08</accession>
<dbReference type="InterPro" id="IPR007763">
    <property type="entry name" value="NDUFA12"/>
</dbReference>
<reference evidence="4" key="1">
    <citation type="submission" date="2025-08" db="UniProtKB">
        <authorList>
            <consortium name="RefSeq"/>
        </authorList>
    </citation>
    <scope>IDENTIFICATION</scope>
    <source>
        <tissue evidence="4">Whole larvae</tissue>
    </source>
</reference>
<evidence type="ECO:0000256" key="1">
    <source>
        <dbReference type="ARBA" id="ARBA00007355"/>
    </source>
</evidence>
<dbReference type="PANTHER" id="PTHR12910">
    <property type="entry name" value="NADH-UBIQUINONE OXIDOREDUCTASE SUBUNIT B17.2"/>
    <property type="match status" value="1"/>
</dbReference>
<evidence type="ECO:0000313" key="4">
    <source>
        <dbReference type="RefSeq" id="XP_052751494.1"/>
    </source>
</evidence>
<comment type="subcellular location">
    <subcellularLocation>
        <location evidence="2">Mitochondrion inner membrane</location>
        <topology evidence="2">Peripheral membrane protein</topology>
        <orientation evidence="2">Matrix side</orientation>
    </subcellularLocation>
</comment>
<sequence>MYLIPIDKWARFFRIVSQNGGPFKALYKLWRTDTLKEGKLMGVDCSGNKYYENKNYMMGRSRWVDYAPNVKLEYDASQVTPEWFGWLHYKTDRLPSEDCAKYRLYSCCWCHRWLLPHSENMSGTSEAYYPYSTVRSHINVWDGTYLFNYQLKIKGD</sequence>
<gene>
    <name evidence="4" type="primary">LOC113521540</name>
</gene>
<keyword evidence="2" id="KW-0496">Mitochondrion</keyword>
<dbReference type="PANTHER" id="PTHR12910:SF2">
    <property type="entry name" value="NADH DEHYDROGENASE [UBIQUINONE] 1 ALPHA SUBCOMPLEX SUBUNIT 12"/>
    <property type="match status" value="1"/>
</dbReference>
<evidence type="ECO:0000256" key="2">
    <source>
        <dbReference type="RuleBase" id="RU363103"/>
    </source>
</evidence>
<keyword evidence="3" id="KW-1185">Reference proteome</keyword>